<keyword evidence="2" id="KW-0238">DNA-binding</keyword>
<dbReference type="Gene3D" id="3.40.50.2300">
    <property type="match status" value="2"/>
</dbReference>
<evidence type="ECO:0000256" key="2">
    <source>
        <dbReference type="ARBA" id="ARBA00023125"/>
    </source>
</evidence>
<evidence type="ECO:0000256" key="3">
    <source>
        <dbReference type="ARBA" id="ARBA00023163"/>
    </source>
</evidence>
<feature type="region of interest" description="Disordered" evidence="4">
    <location>
        <begin position="15"/>
        <end position="40"/>
    </location>
</feature>
<dbReference type="SUPFAM" id="SSF47413">
    <property type="entry name" value="lambda repressor-like DNA-binding domains"/>
    <property type="match status" value="1"/>
</dbReference>
<gene>
    <name evidence="6" type="ORF">G1H10_10955</name>
</gene>
<comment type="caution">
    <text evidence="6">The sequence shown here is derived from an EMBL/GenBank/DDBJ whole genome shotgun (WGS) entry which is preliminary data.</text>
</comment>
<dbReference type="EMBL" id="JAAGOA010000006">
    <property type="protein sequence ID" value="NEE00687.1"/>
    <property type="molecule type" value="Genomic_DNA"/>
</dbReference>
<sequence>MTCHLERRIPGTLCRVSEPNTRSPAVAGEPDGDGGLESVALTPPTRVTRSRATLADVARLAGVSAKTVSRVFSGNAYVADQTRDRVMAAANRLRFRPNDLARSLRHGGVANTVGFVMGDITNQFYFQVAAGMERELAKHGITMILAATEDDPGSEERVVETLLNQRVRALVIVPIAADQSYLEGERQLGTPVICVDRPARNLVADAIVLRNRSGTADAVRALVTNGHRRIGFICSPGGLYTHEQRLAGYRDALREAGVTDSRRWERLKDVDGRPDEESARELMALPDPPTAIVAGNNHASAGVIRALGERRSEIAFIGFDDFELADALGISVIAYDTLEMGRRAALRLLERLDDPTGPPQHIEVDTHVIARGSGEIPPAS</sequence>
<dbReference type="Pfam" id="PF13377">
    <property type="entry name" value="Peripla_BP_3"/>
    <property type="match status" value="1"/>
</dbReference>
<evidence type="ECO:0000313" key="7">
    <source>
        <dbReference type="Proteomes" id="UP000475214"/>
    </source>
</evidence>
<feature type="domain" description="HTH lacI-type" evidence="5">
    <location>
        <begin position="52"/>
        <end position="106"/>
    </location>
</feature>
<dbReference type="PANTHER" id="PTHR30146">
    <property type="entry name" value="LACI-RELATED TRANSCRIPTIONAL REPRESSOR"/>
    <property type="match status" value="1"/>
</dbReference>
<dbReference type="CDD" id="cd06267">
    <property type="entry name" value="PBP1_LacI_sugar_binding-like"/>
    <property type="match status" value="1"/>
</dbReference>
<dbReference type="InterPro" id="IPR028082">
    <property type="entry name" value="Peripla_BP_I"/>
</dbReference>
<dbReference type="PROSITE" id="PS50932">
    <property type="entry name" value="HTH_LACI_2"/>
    <property type="match status" value="1"/>
</dbReference>
<protein>
    <submittedName>
        <fullName evidence="6">LacI family transcriptional regulator</fullName>
    </submittedName>
</protein>
<evidence type="ECO:0000313" key="6">
    <source>
        <dbReference type="EMBL" id="NEE00687.1"/>
    </source>
</evidence>
<keyword evidence="1" id="KW-0805">Transcription regulation</keyword>
<dbReference type="Gene3D" id="1.10.260.40">
    <property type="entry name" value="lambda repressor-like DNA-binding domains"/>
    <property type="match status" value="1"/>
</dbReference>
<dbReference type="SUPFAM" id="SSF53822">
    <property type="entry name" value="Periplasmic binding protein-like I"/>
    <property type="match status" value="1"/>
</dbReference>
<keyword evidence="3" id="KW-0804">Transcription</keyword>
<proteinExistence type="predicted"/>
<dbReference type="GO" id="GO:0000976">
    <property type="term" value="F:transcription cis-regulatory region binding"/>
    <property type="evidence" value="ECO:0007669"/>
    <property type="project" value="TreeGrafter"/>
</dbReference>
<evidence type="ECO:0000259" key="5">
    <source>
        <dbReference type="PROSITE" id="PS50932"/>
    </source>
</evidence>
<name>A0A6L9S6P5_9ACTN</name>
<dbReference type="InterPro" id="IPR010982">
    <property type="entry name" value="Lambda_DNA-bd_dom_sf"/>
</dbReference>
<accession>A0A6L9S6P5</accession>
<evidence type="ECO:0000256" key="4">
    <source>
        <dbReference type="SAM" id="MobiDB-lite"/>
    </source>
</evidence>
<dbReference type="Proteomes" id="UP000475214">
    <property type="component" value="Unassembled WGS sequence"/>
</dbReference>
<dbReference type="Pfam" id="PF00356">
    <property type="entry name" value="LacI"/>
    <property type="match status" value="1"/>
</dbReference>
<dbReference type="InterPro" id="IPR046335">
    <property type="entry name" value="LacI/GalR-like_sensor"/>
</dbReference>
<reference evidence="6 7" key="1">
    <citation type="submission" date="2020-02" db="EMBL/GenBank/DDBJ databases">
        <authorList>
            <person name="Li X.-J."/>
            <person name="Han X.-M."/>
        </authorList>
    </citation>
    <scope>NUCLEOTIDE SEQUENCE [LARGE SCALE GENOMIC DNA]</scope>
    <source>
        <strain evidence="6 7">CCTCC AB 2017055</strain>
    </source>
</reference>
<dbReference type="AlphaFoldDB" id="A0A6L9S6P5"/>
<dbReference type="PANTHER" id="PTHR30146:SF109">
    <property type="entry name" value="HTH-TYPE TRANSCRIPTIONAL REGULATOR GALS"/>
    <property type="match status" value="1"/>
</dbReference>
<dbReference type="InterPro" id="IPR000843">
    <property type="entry name" value="HTH_LacI"/>
</dbReference>
<keyword evidence="7" id="KW-1185">Reference proteome</keyword>
<dbReference type="SMART" id="SM00354">
    <property type="entry name" value="HTH_LACI"/>
    <property type="match status" value="1"/>
</dbReference>
<evidence type="ECO:0000256" key="1">
    <source>
        <dbReference type="ARBA" id="ARBA00023015"/>
    </source>
</evidence>
<organism evidence="6 7">
    <name type="scientific">Phytoactinopolyspora halotolerans</name>
    <dbReference type="NCBI Taxonomy" id="1981512"/>
    <lineage>
        <taxon>Bacteria</taxon>
        <taxon>Bacillati</taxon>
        <taxon>Actinomycetota</taxon>
        <taxon>Actinomycetes</taxon>
        <taxon>Jiangellales</taxon>
        <taxon>Jiangellaceae</taxon>
        <taxon>Phytoactinopolyspora</taxon>
    </lineage>
</organism>
<dbReference type="CDD" id="cd01392">
    <property type="entry name" value="HTH_LacI"/>
    <property type="match status" value="1"/>
</dbReference>
<dbReference type="GO" id="GO:0003700">
    <property type="term" value="F:DNA-binding transcription factor activity"/>
    <property type="evidence" value="ECO:0007669"/>
    <property type="project" value="TreeGrafter"/>
</dbReference>